<sequence>MTGISESVNCSGRVLLSTECFCGELALECERLGRAEGLRWKGGAWRRATPPPSPLPQRGRGSSVALGKGFDWCGGVVMGGDVSGLDAILRPPQGPRATRTTAGGGLRSLARQLEAIR</sequence>
<evidence type="ECO:0000313" key="2">
    <source>
        <dbReference type="Proteomes" id="UP000056209"/>
    </source>
</evidence>
<gene>
    <name evidence="1" type="ORF">DEIGR_103012</name>
</gene>
<keyword evidence="2" id="KW-1185">Reference proteome</keyword>
<protein>
    <submittedName>
        <fullName evidence="1">Uncharacterized protein</fullName>
    </submittedName>
</protein>
<name>A0A100HNX6_9DEIO</name>
<organism evidence="1 2">
    <name type="scientific">Deinococcus grandis</name>
    <dbReference type="NCBI Taxonomy" id="57498"/>
    <lineage>
        <taxon>Bacteria</taxon>
        <taxon>Thermotogati</taxon>
        <taxon>Deinococcota</taxon>
        <taxon>Deinococci</taxon>
        <taxon>Deinococcales</taxon>
        <taxon>Deinococcaceae</taxon>
        <taxon>Deinococcus</taxon>
    </lineage>
</organism>
<evidence type="ECO:0000313" key="1">
    <source>
        <dbReference type="EMBL" id="GAQ22985.1"/>
    </source>
</evidence>
<accession>A0A100HNX6</accession>
<comment type="caution">
    <text evidence="1">The sequence shown here is derived from an EMBL/GenBank/DDBJ whole genome shotgun (WGS) entry which is preliminary data.</text>
</comment>
<proteinExistence type="predicted"/>
<dbReference type="AlphaFoldDB" id="A0A100HNX6"/>
<reference evidence="2" key="1">
    <citation type="submission" date="2015-11" db="EMBL/GenBank/DDBJ databases">
        <title>Draft Genome Sequence of the Radioresistant Bacterium Deinococcus grandis, Isolated from Freshwater Fish in Japan.</title>
        <authorList>
            <person name="Satoh K."/>
            <person name="Onodera T."/>
            <person name="Omoso K."/>
            <person name="Takeda-Yano K."/>
            <person name="Katayama T."/>
            <person name="Oono Y."/>
            <person name="Narumi I."/>
        </authorList>
    </citation>
    <scope>NUCLEOTIDE SEQUENCE [LARGE SCALE GENOMIC DNA]</scope>
    <source>
        <strain evidence="2">ATCC 43672</strain>
    </source>
</reference>
<dbReference type="EMBL" id="BCMS01000001">
    <property type="protein sequence ID" value="GAQ22985.1"/>
    <property type="molecule type" value="Genomic_DNA"/>
</dbReference>
<dbReference type="Proteomes" id="UP000056209">
    <property type="component" value="Unassembled WGS sequence"/>
</dbReference>